<dbReference type="PANTHER" id="PTHR39210:SF1">
    <property type="entry name" value="HEPARIN-SULFATE LYASE"/>
    <property type="match status" value="1"/>
</dbReference>
<dbReference type="SUPFAM" id="SSF48230">
    <property type="entry name" value="Chondroitin AC/alginate lyase"/>
    <property type="match status" value="1"/>
</dbReference>
<comment type="caution">
    <text evidence="1">The sequence shown here is derived from an EMBL/GenBank/DDBJ whole genome shotgun (WGS) entry which is preliminary data.</text>
</comment>
<keyword evidence="2" id="KW-1185">Reference proteome</keyword>
<name>A0ABV6RBP2_9MICO</name>
<accession>A0ABV6RBP2</accession>
<protein>
    <recommendedName>
        <fullName evidence="3">Alginate lyase domain-containing protein</fullName>
    </recommendedName>
</protein>
<dbReference type="Gene3D" id="2.70.98.70">
    <property type="match status" value="1"/>
</dbReference>
<dbReference type="Proteomes" id="UP001589793">
    <property type="component" value="Unassembled WGS sequence"/>
</dbReference>
<gene>
    <name evidence="1" type="ORF">ACFFF6_10600</name>
</gene>
<dbReference type="InterPro" id="IPR008929">
    <property type="entry name" value="Chondroitin_lyas"/>
</dbReference>
<dbReference type="RefSeq" id="WP_376980462.1">
    <property type="nucleotide sequence ID" value="NZ_JBHLSV010000011.1"/>
</dbReference>
<dbReference type="EMBL" id="JBHLSV010000011">
    <property type="protein sequence ID" value="MFC0674402.1"/>
    <property type="molecule type" value="Genomic_DNA"/>
</dbReference>
<dbReference type="Gene3D" id="1.50.10.100">
    <property type="entry name" value="Chondroitin AC/alginate lyase"/>
    <property type="match status" value="1"/>
</dbReference>
<evidence type="ECO:0000313" key="2">
    <source>
        <dbReference type="Proteomes" id="UP001589793"/>
    </source>
</evidence>
<evidence type="ECO:0000313" key="1">
    <source>
        <dbReference type="EMBL" id="MFC0674402.1"/>
    </source>
</evidence>
<dbReference type="PANTHER" id="PTHR39210">
    <property type="entry name" value="HEPARIN-SULFATE LYASE"/>
    <property type="match status" value="1"/>
</dbReference>
<reference evidence="1 2" key="1">
    <citation type="submission" date="2024-09" db="EMBL/GenBank/DDBJ databases">
        <authorList>
            <person name="Sun Q."/>
            <person name="Mori K."/>
        </authorList>
    </citation>
    <scope>NUCLEOTIDE SEQUENCE [LARGE SCALE GENOMIC DNA]</scope>
    <source>
        <strain evidence="1 2">CICC 10874</strain>
    </source>
</reference>
<sequence length="656" mass="71115">MRTGSIEPNWEAARSRVRTQPWAAGILERVEEDFTRWETMLRIPSPTAPTEWTHHYFCDDGARLVFDPASPHRHVCPECGEVRTGEVLDGAWRTMMHNAAASQAQRAVVLMRLDEDPERREHARRALVGLLEQYADTYEEHPVHGDKVGQGRVMPQSLDEAIWAIALLRSVRWAGEALPASTRARVRHLASSIAVLLEPQLGMVHNIHCWIVAALAECAAAIGDRALQERVRSGPHGAEQQIREGFRAEGLWYETSAFYHFYALAALLSYREASGVDGLSTAGARVLGQAIQAPVQLAYSDGRLPAYGDCWPLGRLEDFGTHVAVAAAVLPECTIDAAPYRDRRPEERPVDLWIGSRWETPCSRSAPGLSSLAALVFGPGSLSPHPAGDETRSEGAVAPGSAAPSSFLWPDAGIGVLASAQARVTLRFGRDVGMHDHHDRLAVDVEIPGVWSSLDLGSGGYGAAQTRWMRSPAAHSIGSVHDETQPAVDGVLDEWSSTHVSARAAWRDRRLHRSIRLVEDGWTDTMELGAEDPGPLQWTFHGDGTVVAAGTPEPEARPVDLGRLPGVECYRNVRRLAHDADGVVRLTWDVPGAPELMLPLPPGGAAYAALGEANPSGLPLGIVIIRVVARSMTVAARFRTAEHLPVVGGASAGRLP</sequence>
<proteinExistence type="predicted"/>
<organism evidence="1 2">
    <name type="scientific">Brachybacterium hainanense</name>
    <dbReference type="NCBI Taxonomy" id="1541174"/>
    <lineage>
        <taxon>Bacteria</taxon>
        <taxon>Bacillati</taxon>
        <taxon>Actinomycetota</taxon>
        <taxon>Actinomycetes</taxon>
        <taxon>Micrococcales</taxon>
        <taxon>Dermabacteraceae</taxon>
        <taxon>Brachybacterium</taxon>
    </lineage>
</organism>
<evidence type="ECO:0008006" key="3">
    <source>
        <dbReference type="Google" id="ProtNLM"/>
    </source>
</evidence>